<evidence type="ECO:0000256" key="12">
    <source>
        <dbReference type="SAM" id="Phobius"/>
    </source>
</evidence>
<comment type="subcellular location">
    <subcellularLocation>
        <location evidence="2">Cell membrane</location>
        <topology evidence="2">Multi-pass membrane protein</topology>
    </subcellularLocation>
</comment>
<dbReference type="Gene3D" id="6.10.340.10">
    <property type="match status" value="1"/>
</dbReference>
<dbReference type="Pfam" id="PF00512">
    <property type="entry name" value="HisKA"/>
    <property type="match status" value="1"/>
</dbReference>
<comment type="catalytic activity">
    <reaction evidence="1">
        <text>ATP + protein L-histidine = ADP + protein N-phospho-L-histidine.</text>
        <dbReference type="EC" id="2.7.13.3"/>
    </reaction>
</comment>
<keyword evidence="11 12" id="KW-1133">Transmembrane helix</keyword>
<dbReference type="PROSITE" id="PS50109">
    <property type="entry name" value="HIS_KIN"/>
    <property type="match status" value="1"/>
</dbReference>
<keyword evidence="16" id="KW-1185">Reference proteome</keyword>
<dbReference type="InterPro" id="IPR003661">
    <property type="entry name" value="HisK_dim/P_dom"/>
</dbReference>
<evidence type="ECO:0000259" key="14">
    <source>
        <dbReference type="PROSITE" id="PS50885"/>
    </source>
</evidence>
<dbReference type="PANTHER" id="PTHR44936:SF10">
    <property type="entry name" value="SENSOR PROTEIN RSTB"/>
    <property type="match status" value="1"/>
</dbReference>
<gene>
    <name evidence="15" type="ORF">CE91St30_14740</name>
</gene>
<dbReference type="PROSITE" id="PS50885">
    <property type="entry name" value="HAMP"/>
    <property type="match status" value="1"/>
</dbReference>
<dbReference type="GO" id="GO:0016301">
    <property type="term" value="F:kinase activity"/>
    <property type="evidence" value="ECO:0007669"/>
    <property type="project" value="UniProtKB-KW"/>
</dbReference>
<evidence type="ECO:0000256" key="11">
    <source>
        <dbReference type="ARBA" id="ARBA00022989"/>
    </source>
</evidence>
<dbReference type="InterPro" id="IPR036097">
    <property type="entry name" value="HisK_dim/P_sf"/>
</dbReference>
<evidence type="ECO:0000256" key="3">
    <source>
        <dbReference type="ARBA" id="ARBA00012438"/>
    </source>
</evidence>
<keyword evidence="4" id="KW-1003">Cell membrane</keyword>
<evidence type="ECO:0000256" key="9">
    <source>
        <dbReference type="ARBA" id="ARBA00022777"/>
    </source>
</evidence>
<dbReference type="Gene3D" id="1.10.287.130">
    <property type="match status" value="1"/>
</dbReference>
<dbReference type="SUPFAM" id="SSF55874">
    <property type="entry name" value="ATPase domain of HSP90 chaperone/DNA topoisomerase II/histidine kinase"/>
    <property type="match status" value="1"/>
</dbReference>
<dbReference type="SUPFAM" id="SSF47384">
    <property type="entry name" value="Homodimeric domain of signal transducing histidine kinase"/>
    <property type="match status" value="1"/>
</dbReference>
<feature type="domain" description="HAMP" evidence="14">
    <location>
        <begin position="187"/>
        <end position="239"/>
    </location>
</feature>
<evidence type="ECO:0000256" key="2">
    <source>
        <dbReference type="ARBA" id="ARBA00004651"/>
    </source>
</evidence>
<dbReference type="SMART" id="SM00388">
    <property type="entry name" value="HisKA"/>
    <property type="match status" value="1"/>
</dbReference>
<evidence type="ECO:0000256" key="1">
    <source>
        <dbReference type="ARBA" id="ARBA00000085"/>
    </source>
</evidence>
<keyword evidence="5" id="KW-0597">Phosphoprotein</keyword>
<evidence type="ECO:0000256" key="5">
    <source>
        <dbReference type="ARBA" id="ARBA00022553"/>
    </source>
</evidence>
<keyword evidence="8" id="KW-0547">Nucleotide-binding</keyword>
<dbReference type="SMART" id="SM00387">
    <property type="entry name" value="HATPase_c"/>
    <property type="match status" value="1"/>
</dbReference>
<sequence>MRLSGRGIPLSLVIVRYFIYVIVAVAAVWMVSFMAISMAINAGAVYPASYGAGHVDETVEALRSAPEFDPDAVPTAYRYLRIDDAGAVLDGDMPDEDLESALSIAREHLGDGGTASEQAAVIGKNGMTYTVFGLPDGSTCLLASEFMPQFTSRELRDVLPNPQNIMLVVACAGSIASILLISHRASRVIARKMAPLTGAAERIAQEDLDFTVDSSNVRQVNEVLEAMERMRSSLKESLEARWRAEQAQRNQVAALAHDLKTPLTVVRANADYVAEEACGLAGSESASASGELEDVTAAARDIAAAAERLDEYVRLLIEASHGEAAACTKAPVPLDSFADELKAEAAALARTANIELGIVCGRLAGACIEADREALRRAVMNVVANALDHARGRIELSFGFDEGGTSFAVAVDDDGPGFSAEALERGCERFFRGDSSRSAAASVAHYGIGLSAASEATHAHGGTVELSNRTDEAGRIVGARVIMSIPCSSGGPLRV</sequence>
<dbReference type="Gene3D" id="3.30.565.10">
    <property type="entry name" value="Histidine kinase-like ATPase, C-terminal domain"/>
    <property type="match status" value="1"/>
</dbReference>
<dbReference type="InterPro" id="IPR003594">
    <property type="entry name" value="HATPase_dom"/>
</dbReference>
<dbReference type="InterPro" id="IPR050980">
    <property type="entry name" value="2C_sensor_his_kinase"/>
</dbReference>
<keyword evidence="12" id="KW-0472">Membrane</keyword>
<evidence type="ECO:0000256" key="4">
    <source>
        <dbReference type="ARBA" id="ARBA00022475"/>
    </source>
</evidence>
<evidence type="ECO:0000313" key="16">
    <source>
        <dbReference type="Proteomes" id="UP001320544"/>
    </source>
</evidence>
<keyword evidence="10" id="KW-0067">ATP-binding</keyword>
<protein>
    <recommendedName>
        <fullName evidence="3">histidine kinase</fullName>
        <ecNumber evidence="3">2.7.13.3</ecNumber>
    </recommendedName>
</protein>
<dbReference type="EMBL" id="AP025564">
    <property type="protein sequence ID" value="BDE96141.1"/>
    <property type="molecule type" value="Genomic_DNA"/>
</dbReference>
<dbReference type="InterPro" id="IPR036890">
    <property type="entry name" value="HATPase_C_sf"/>
</dbReference>
<dbReference type="InterPro" id="IPR003660">
    <property type="entry name" value="HAMP_dom"/>
</dbReference>
<dbReference type="CDD" id="cd00082">
    <property type="entry name" value="HisKA"/>
    <property type="match status" value="1"/>
</dbReference>
<evidence type="ECO:0000256" key="6">
    <source>
        <dbReference type="ARBA" id="ARBA00022679"/>
    </source>
</evidence>
<dbReference type="CDD" id="cd00075">
    <property type="entry name" value="HATPase"/>
    <property type="match status" value="1"/>
</dbReference>
<keyword evidence="9 15" id="KW-0418">Kinase</keyword>
<keyword evidence="6" id="KW-0808">Transferase</keyword>
<feature type="transmembrane region" description="Helical" evidence="12">
    <location>
        <begin position="12"/>
        <end position="40"/>
    </location>
</feature>
<dbReference type="Proteomes" id="UP001320544">
    <property type="component" value="Chromosome"/>
</dbReference>
<evidence type="ECO:0000259" key="13">
    <source>
        <dbReference type="PROSITE" id="PS50109"/>
    </source>
</evidence>
<evidence type="ECO:0000256" key="10">
    <source>
        <dbReference type="ARBA" id="ARBA00022840"/>
    </source>
</evidence>
<organism evidence="15 16">
    <name type="scientific">Raoultibacter timonensis</name>
    <dbReference type="NCBI Taxonomy" id="1907662"/>
    <lineage>
        <taxon>Bacteria</taxon>
        <taxon>Bacillati</taxon>
        <taxon>Actinomycetota</taxon>
        <taxon>Coriobacteriia</taxon>
        <taxon>Eggerthellales</taxon>
        <taxon>Eggerthellaceae</taxon>
        <taxon>Raoultibacter</taxon>
    </lineage>
</organism>
<evidence type="ECO:0000256" key="7">
    <source>
        <dbReference type="ARBA" id="ARBA00022692"/>
    </source>
</evidence>
<accession>A0ABN6MDT0</accession>
<evidence type="ECO:0000256" key="8">
    <source>
        <dbReference type="ARBA" id="ARBA00022741"/>
    </source>
</evidence>
<reference evidence="15 16" key="1">
    <citation type="submission" date="2022-01" db="EMBL/GenBank/DDBJ databases">
        <title>Novel bile acid biosynthetic pathways are enriched in the microbiome of centenarians.</title>
        <authorList>
            <person name="Sato Y."/>
            <person name="Atarashi K."/>
            <person name="Plichta R.D."/>
            <person name="Arai Y."/>
            <person name="Sasajima S."/>
            <person name="Kearney M.S."/>
            <person name="Suda W."/>
            <person name="Takeshita K."/>
            <person name="Sasaki T."/>
            <person name="Okamoto S."/>
            <person name="Skelly N.A."/>
            <person name="Okamura Y."/>
            <person name="Vlamakis H."/>
            <person name="Li Y."/>
            <person name="Tanoue T."/>
            <person name="Takei H."/>
            <person name="Nittono H."/>
            <person name="Narushima S."/>
            <person name="Irie J."/>
            <person name="Itoh H."/>
            <person name="Moriya K."/>
            <person name="Sugiura Y."/>
            <person name="Suematsu M."/>
            <person name="Moritoki N."/>
            <person name="Shibata S."/>
            <person name="Littman R.D."/>
            <person name="Fischbach A.M."/>
            <person name="Uwamino Y."/>
            <person name="Inoue T."/>
            <person name="Honda A."/>
            <person name="Hattori M."/>
            <person name="Murai T."/>
            <person name="Xavier J.R."/>
            <person name="Hirose N."/>
            <person name="Honda K."/>
        </authorList>
    </citation>
    <scope>NUCLEOTIDE SEQUENCE [LARGE SCALE GENOMIC DNA]</scope>
    <source>
        <strain evidence="15 16">CE91-St30</strain>
    </source>
</reference>
<dbReference type="EC" id="2.7.13.3" evidence="3"/>
<dbReference type="Pfam" id="PF02518">
    <property type="entry name" value="HATPase_c"/>
    <property type="match status" value="1"/>
</dbReference>
<feature type="domain" description="Histidine kinase" evidence="13">
    <location>
        <begin position="254"/>
        <end position="489"/>
    </location>
</feature>
<proteinExistence type="predicted"/>
<evidence type="ECO:0000313" key="15">
    <source>
        <dbReference type="EMBL" id="BDE96141.1"/>
    </source>
</evidence>
<name>A0ABN6MDT0_9ACTN</name>
<dbReference type="PANTHER" id="PTHR44936">
    <property type="entry name" value="SENSOR PROTEIN CREC"/>
    <property type="match status" value="1"/>
</dbReference>
<dbReference type="InterPro" id="IPR005467">
    <property type="entry name" value="His_kinase_dom"/>
</dbReference>
<keyword evidence="7 12" id="KW-0812">Transmembrane</keyword>